<dbReference type="InterPro" id="IPR050509">
    <property type="entry name" value="CoA-transferase_III"/>
</dbReference>
<dbReference type="Gene3D" id="3.40.50.10540">
    <property type="entry name" value="Crotonobetainyl-coa:carnitine coa-transferase, domain 1"/>
    <property type="match status" value="1"/>
</dbReference>
<accession>A0A1Q3E1B4</accession>
<sequence>MGLGWSMEEQTRVQTATGFNTAESQAHAESRNSPSVIQLQPKPFPVQALDHAAGYLMAYGINVALCKTINEGGSWEVRVSLAAVAQWLRSLGRVSPEELILGMAAIWSFAE</sequence>
<dbReference type="SUPFAM" id="SSF89796">
    <property type="entry name" value="CoA-transferase family III (CaiB/BaiF)"/>
    <property type="match status" value="1"/>
</dbReference>
<evidence type="ECO:0000313" key="3">
    <source>
        <dbReference type="Proteomes" id="UP000188533"/>
    </source>
</evidence>
<dbReference type="AlphaFoldDB" id="A0A1Q3E1B4"/>
<protein>
    <submittedName>
        <fullName evidence="2">Uncharacterized protein</fullName>
    </submittedName>
</protein>
<reference evidence="2 3" key="2">
    <citation type="submission" date="2017-02" db="EMBL/GenBank/DDBJ databases">
        <title>A genome survey and senescence transcriptome analysis in Lentinula edodes.</title>
        <authorList>
            <person name="Sakamoto Y."/>
            <person name="Nakade K."/>
            <person name="Sato S."/>
            <person name="Yoshida Y."/>
            <person name="Miyazaki K."/>
            <person name="Natsume S."/>
            <person name="Konno N."/>
        </authorList>
    </citation>
    <scope>NUCLEOTIDE SEQUENCE [LARGE SCALE GENOMIC DNA]</scope>
    <source>
        <strain evidence="2 3">NBRC 111202</strain>
    </source>
</reference>
<reference evidence="2 3" key="1">
    <citation type="submission" date="2016-08" db="EMBL/GenBank/DDBJ databases">
        <authorList>
            <consortium name="Lentinula edodes genome sequencing consortium"/>
            <person name="Sakamoto Y."/>
            <person name="Nakade K."/>
            <person name="Sato S."/>
            <person name="Yoshida Y."/>
            <person name="Miyazaki K."/>
            <person name="Natsume S."/>
            <person name="Konno N."/>
        </authorList>
    </citation>
    <scope>NUCLEOTIDE SEQUENCE [LARGE SCALE GENOMIC DNA]</scope>
    <source>
        <strain evidence="2 3">NBRC 111202</strain>
    </source>
</reference>
<feature type="compositionally biased region" description="Polar residues" evidence="1">
    <location>
        <begin position="12"/>
        <end position="24"/>
    </location>
</feature>
<dbReference type="Proteomes" id="UP000188533">
    <property type="component" value="Unassembled WGS sequence"/>
</dbReference>
<evidence type="ECO:0000256" key="1">
    <source>
        <dbReference type="SAM" id="MobiDB-lite"/>
    </source>
</evidence>
<evidence type="ECO:0000313" key="2">
    <source>
        <dbReference type="EMBL" id="GAW01052.1"/>
    </source>
</evidence>
<dbReference type="InterPro" id="IPR023606">
    <property type="entry name" value="CoA-Trfase_III_dom_1_sf"/>
</dbReference>
<comment type="caution">
    <text evidence="2">The sequence shown here is derived from an EMBL/GenBank/DDBJ whole genome shotgun (WGS) entry which is preliminary data.</text>
</comment>
<gene>
    <name evidence="2" type="ORF">LENED_002622</name>
</gene>
<keyword evidence="3" id="KW-1185">Reference proteome</keyword>
<dbReference type="PANTHER" id="PTHR48228:SF4">
    <property type="entry name" value="BLR3030 PROTEIN"/>
    <property type="match status" value="1"/>
</dbReference>
<dbReference type="PANTHER" id="PTHR48228">
    <property type="entry name" value="SUCCINYL-COA--D-CITRAMALATE COA-TRANSFERASE"/>
    <property type="match status" value="1"/>
</dbReference>
<organism evidence="2 3">
    <name type="scientific">Lentinula edodes</name>
    <name type="common">Shiitake mushroom</name>
    <name type="synonym">Lentinus edodes</name>
    <dbReference type="NCBI Taxonomy" id="5353"/>
    <lineage>
        <taxon>Eukaryota</taxon>
        <taxon>Fungi</taxon>
        <taxon>Dikarya</taxon>
        <taxon>Basidiomycota</taxon>
        <taxon>Agaricomycotina</taxon>
        <taxon>Agaricomycetes</taxon>
        <taxon>Agaricomycetidae</taxon>
        <taxon>Agaricales</taxon>
        <taxon>Marasmiineae</taxon>
        <taxon>Omphalotaceae</taxon>
        <taxon>Lentinula</taxon>
    </lineage>
</organism>
<proteinExistence type="predicted"/>
<feature type="region of interest" description="Disordered" evidence="1">
    <location>
        <begin position="1"/>
        <end position="34"/>
    </location>
</feature>
<dbReference type="EMBL" id="BDGU01000051">
    <property type="protein sequence ID" value="GAW01052.1"/>
    <property type="molecule type" value="Genomic_DNA"/>
</dbReference>
<name>A0A1Q3E1B4_LENED</name>